<dbReference type="SUPFAM" id="SSF50249">
    <property type="entry name" value="Nucleic acid-binding proteins"/>
    <property type="match status" value="1"/>
</dbReference>
<dbReference type="Proteomes" id="UP001600424">
    <property type="component" value="Unassembled WGS sequence"/>
</dbReference>
<protein>
    <recommendedName>
        <fullName evidence="3">DUF35 domain-containing protein</fullName>
    </recommendedName>
</protein>
<gene>
    <name evidence="1" type="ORF">ACFQ63_36125</name>
</gene>
<evidence type="ECO:0000313" key="2">
    <source>
        <dbReference type="Proteomes" id="UP001600424"/>
    </source>
</evidence>
<dbReference type="EMBL" id="JBHTRV010000043">
    <property type="protein sequence ID" value="MFE5985113.1"/>
    <property type="molecule type" value="Genomic_DNA"/>
</dbReference>
<evidence type="ECO:0008006" key="3">
    <source>
        <dbReference type="Google" id="ProtNLM"/>
    </source>
</evidence>
<organism evidence="1 2">
    <name type="scientific">Streptomyces wedmorensis</name>
    <dbReference type="NCBI Taxonomy" id="43759"/>
    <lineage>
        <taxon>Bacteria</taxon>
        <taxon>Bacillati</taxon>
        <taxon>Actinomycetota</taxon>
        <taxon>Actinomycetes</taxon>
        <taxon>Kitasatosporales</taxon>
        <taxon>Streptomycetaceae</taxon>
        <taxon>Streptomyces</taxon>
    </lineage>
</organism>
<dbReference type="RefSeq" id="WP_386254123.1">
    <property type="nucleotide sequence ID" value="NZ_JBHTRV010000043.1"/>
</dbReference>
<keyword evidence="2" id="KW-1185">Reference proteome</keyword>
<evidence type="ECO:0000313" key="1">
    <source>
        <dbReference type="EMBL" id="MFE5985113.1"/>
    </source>
</evidence>
<proteinExistence type="predicted"/>
<name>A0ABW6J5A1_STRWE</name>
<comment type="caution">
    <text evidence="1">The sequence shown here is derived from an EMBL/GenBank/DDBJ whole genome shotgun (WGS) entry which is preliminary data.</text>
</comment>
<reference evidence="1 2" key="1">
    <citation type="submission" date="2024-09" db="EMBL/GenBank/DDBJ databases">
        <title>The Natural Products Discovery Center: Release of the First 8490 Sequenced Strains for Exploring Actinobacteria Biosynthetic Diversity.</title>
        <authorList>
            <person name="Kalkreuter E."/>
            <person name="Kautsar S.A."/>
            <person name="Yang D."/>
            <person name="Bader C.D."/>
            <person name="Teijaro C.N."/>
            <person name="Fluegel L."/>
            <person name="Davis C.M."/>
            <person name="Simpson J.R."/>
            <person name="Lauterbach L."/>
            <person name="Steele A.D."/>
            <person name="Gui C."/>
            <person name="Meng S."/>
            <person name="Li G."/>
            <person name="Viehrig K."/>
            <person name="Ye F."/>
            <person name="Su P."/>
            <person name="Kiefer A.F."/>
            <person name="Nichols A."/>
            <person name="Cepeda A.J."/>
            <person name="Yan W."/>
            <person name="Fan B."/>
            <person name="Jiang Y."/>
            <person name="Adhikari A."/>
            <person name="Zheng C.-J."/>
            <person name="Schuster L."/>
            <person name="Cowan T.M."/>
            <person name="Smanski M.J."/>
            <person name="Chevrette M.G."/>
            <person name="De Carvalho L.P.S."/>
            <person name="Shen B."/>
        </authorList>
    </citation>
    <scope>NUCLEOTIDE SEQUENCE [LARGE SCALE GENOMIC DNA]</scope>
    <source>
        <strain evidence="1 2">NPDC056472</strain>
    </source>
</reference>
<accession>A0ABW6J5A1</accession>
<sequence>MFGARCICPRCGGEDLVWERSQGTGRIADYQYMPRKGSAPRLACRVVMDDGFHVEGRLGGCVMPAPAVGTVVNFERFVDGSIPVFTVHPPAAPRR</sequence>
<dbReference type="InterPro" id="IPR012340">
    <property type="entry name" value="NA-bd_OB-fold"/>
</dbReference>